<comment type="caution">
    <text evidence="2">The sequence shown here is derived from an EMBL/GenBank/DDBJ whole genome shotgun (WGS) entry which is preliminary data.</text>
</comment>
<dbReference type="AlphaFoldDB" id="A0A3N4NEH1"/>
<protein>
    <submittedName>
        <fullName evidence="2">VOC family protein</fullName>
    </submittedName>
</protein>
<evidence type="ECO:0000259" key="1">
    <source>
        <dbReference type="PROSITE" id="PS51819"/>
    </source>
</evidence>
<dbReference type="EMBL" id="RMVG01000032">
    <property type="protein sequence ID" value="RPD93188.1"/>
    <property type="molecule type" value="Genomic_DNA"/>
</dbReference>
<sequence length="130" mass="14898">MKITKIDHIHVYVDNIELAERWYQEVLSFSRDDSLYFWFEQGGPLVIRNNGASLSLFLRKNQHPGHTVAFAVEAAAFLSLMPALNAKGIPFTVCDHDVSMSMYFHDLSDNKIELTSYEYLQAKQLLESVV</sequence>
<feature type="domain" description="VOC" evidence="1">
    <location>
        <begin position="5"/>
        <end position="117"/>
    </location>
</feature>
<dbReference type="SUPFAM" id="SSF54593">
    <property type="entry name" value="Glyoxalase/Bleomycin resistance protein/Dihydroxybiphenyl dioxygenase"/>
    <property type="match status" value="1"/>
</dbReference>
<evidence type="ECO:0000313" key="2">
    <source>
        <dbReference type="EMBL" id="RPD93188.1"/>
    </source>
</evidence>
<dbReference type="InterPro" id="IPR029068">
    <property type="entry name" value="Glyas_Bleomycin-R_OHBP_Dase"/>
</dbReference>
<dbReference type="Pfam" id="PF00903">
    <property type="entry name" value="Glyoxalase"/>
    <property type="match status" value="1"/>
</dbReference>
<name>A0A3N4NEH1_9GAMM</name>
<dbReference type="RefSeq" id="WP_123803126.1">
    <property type="nucleotide sequence ID" value="NZ_RMVG01000032.1"/>
</dbReference>
<proteinExistence type="predicted"/>
<accession>A0A3N4NEH1</accession>
<organism evidence="2 3">
    <name type="scientific">Candidatus Pantoea deserta</name>
    <dbReference type="NCBI Taxonomy" id="1869313"/>
    <lineage>
        <taxon>Bacteria</taxon>
        <taxon>Pseudomonadati</taxon>
        <taxon>Pseudomonadota</taxon>
        <taxon>Gammaproteobacteria</taxon>
        <taxon>Enterobacterales</taxon>
        <taxon>Erwiniaceae</taxon>
        <taxon>Pantoea</taxon>
    </lineage>
</organism>
<gene>
    <name evidence="2" type="ORF">BBB56_22615</name>
</gene>
<dbReference type="Proteomes" id="UP000281332">
    <property type="component" value="Unassembled WGS sequence"/>
</dbReference>
<keyword evidence="3" id="KW-1185">Reference proteome</keyword>
<dbReference type="InterPro" id="IPR037523">
    <property type="entry name" value="VOC_core"/>
</dbReference>
<evidence type="ECO:0000313" key="3">
    <source>
        <dbReference type="Proteomes" id="UP000281332"/>
    </source>
</evidence>
<dbReference type="PROSITE" id="PS51819">
    <property type="entry name" value="VOC"/>
    <property type="match status" value="1"/>
</dbReference>
<dbReference type="Gene3D" id="3.10.180.10">
    <property type="entry name" value="2,3-Dihydroxybiphenyl 1,2-Dioxygenase, domain 1"/>
    <property type="match status" value="1"/>
</dbReference>
<dbReference type="OrthoDB" id="9795618at2"/>
<reference evidence="2 3" key="1">
    <citation type="submission" date="2018-11" db="EMBL/GenBank/DDBJ databases">
        <title>Whole genome sequencing of Pantoea sp. RIT388.</title>
        <authorList>
            <person name="Gan H.M."/>
            <person name="Hudson A.O."/>
        </authorList>
    </citation>
    <scope>NUCLEOTIDE SEQUENCE [LARGE SCALE GENOMIC DNA]</scope>
    <source>
        <strain evidence="2 3">RIT388</strain>
    </source>
</reference>
<dbReference type="InterPro" id="IPR004360">
    <property type="entry name" value="Glyas_Fos-R_dOase_dom"/>
</dbReference>